<accession>A0A2V1DJ44</accession>
<proteinExistence type="predicted"/>
<organism evidence="1 2">
    <name type="scientific">Periconia macrospinosa</name>
    <dbReference type="NCBI Taxonomy" id="97972"/>
    <lineage>
        <taxon>Eukaryota</taxon>
        <taxon>Fungi</taxon>
        <taxon>Dikarya</taxon>
        <taxon>Ascomycota</taxon>
        <taxon>Pezizomycotina</taxon>
        <taxon>Dothideomycetes</taxon>
        <taxon>Pleosporomycetidae</taxon>
        <taxon>Pleosporales</taxon>
        <taxon>Massarineae</taxon>
        <taxon>Periconiaceae</taxon>
        <taxon>Periconia</taxon>
    </lineage>
</organism>
<dbReference type="EMBL" id="KZ805424">
    <property type="protein sequence ID" value="PVH97955.1"/>
    <property type="molecule type" value="Genomic_DNA"/>
</dbReference>
<dbReference type="Proteomes" id="UP000244855">
    <property type="component" value="Unassembled WGS sequence"/>
</dbReference>
<dbReference type="AlphaFoldDB" id="A0A2V1DJ44"/>
<evidence type="ECO:0000313" key="2">
    <source>
        <dbReference type="Proteomes" id="UP000244855"/>
    </source>
</evidence>
<sequence length="403" mass="45989">MASTKLHTLNSDILCEILLSCSTLSDLYCLIRTHPNIYTVFHTRRRQVLRSVYRTQHQNSALCGKTWQDRIDQDSVDAFFKGLNNRCKNAIDHVALREALWHQHYQPYVPSSERAIKSASSLLKWYEKAGLQQEAFQFASKTLKAILRKPSSTSLETQEFVRLVARIYGLENRTRELIRATEATLKRLPHGSLKHIFWIKCLVGIYRAANNATYSEPLLTLLRDNWDSYSTSTKGPATEDAKYLARELLTEYTSHDHSDDAAAALAICRTVRDATTPGSPEHIAWSRQMIRLHRKTGNVDGVVHVMEEALRPLQHASKFYRIWTEELAREYETTGRPHDAIAVWESAWAAIAATLARHPNQNEWRFDGKGAALILVKLYRRYGRDGDAVALEARCNELGIVLS</sequence>
<gene>
    <name evidence="1" type="ORF">DM02DRAFT_62963</name>
</gene>
<name>A0A2V1DJ44_9PLEO</name>
<dbReference type="OrthoDB" id="3750487at2759"/>
<evidence type="ECO:0000313" key="1">
    <source>
        <dbReference type="EMBL" id="PVH97955.1"/>
    </source>
</evidence>
<protein>
    <submittedName>
        <fullName evidence="1">Uncharacterized protein</fullName>
    </submittedName>
</protein>
<reference evidence="1 2" key="1">
    <citation type="journal article" date="2018" name="Sci. Rep.">
        <title>Comparative genomics provides insights into the lifestyle and reveals functional heterogeneity of dark septate endophytic fungi.</title>
        <authorList>
            <person name="Knapp D.G."/>
            <person name="Nemeth J.B."/>
            <person name="Barry K."/>
            <person name="Hainaut M."/>
            <person name="Henrissat B."/>
            <person name="Johnson J."/>
            <person name="Kuo A."/>
            <person name="Lim J.H.P."/>
            <person name="Lipzen A."/>
            <person name="Nolan M."/>
            <person name="Ohm R.A."/>
            <person name="Tamas L."/>
            <person name="Grigoriev I.V."/>
            <person name="Spatafora J.W."/>
            <person name="Nagy L.G."/>
            <person name="Kovacs G.M."/>
        </authorList>
    </citation>
    <scope>NUCLEOTIDE SEQUENCE [LARGE SCALE GENOMIC DNA]</scope>
    <source>
        <strain evidence="1 2">DSE2036</strain>
    </source>
</reference>
<keyword evidence="2" id="KW-1185">Reference proteome</keyword>